<keyword evidence="2 6" id="KW-0812">Transmembrane</keyword>
<evidence type="ECO:0000256" key="4">
    <source>
        <dbReference type="ARBA" id="ARBA00023136"/>
    </source>
</evidence>
<dbReference type="EMBL" id="KN847317">
    <property type="protein sequence ID" value="KIW60499.1"/>
    <property type="molecule type" value="Genomic_DNA"/>
</dbReference>
<dbReference type="STRING" id="348802.A0A0D2FK65"/>
<feature type="transmembrane region" description="Helical" evidence="6">
    <location>
        <begin position="182"/>
        <end position="211"/>
    </location>
</feature>
<evidence type="ECO:0000313" key="8">
    <source>
        <dbReference type="EMBL" id="KIW60499.1"/>
    </source>
</evidence>
<keyword evidence="9" id="KW-1185">Reference proteome</keyword>
<dbReference type="PANTHER" id="PTHR23112">
    <property type="entry name" value="G PROTEIN-COUPLED RECEPTOR 157-RELATED"/>
    <property type="match status" value="1"/>
</dbReference>
<dbReference type="Proteomes" id="UP000054342">
    <property type="component" value="Unassembled WGS sequence"/>
</dbReference>
<proteinExistence type="predicted"/>
<feature type="region of interest" description="Disordered" evidence="5">
    <location>
        <begin position="510"/>
        <end position="613"/>
    </location>
</feature>
<feature type="transmembrane region" description="Helical" evidence="6">
    <location>
        <begin position="416"/>
        <end position="438"/>
    </location>
</feature>
<feature type="region of interest" description="Disordered" evidence="5">
    <location>
        <begin position="244"/>
        <end position="269"/>
    </location>
</feature>
<keyword evidence="4 6" id="KW-0472">Membrane</keyword>
<feature type="transmembrane region" description="Helical" evidence="6">
    <location>
        <begin position="98"/>
        <end position="126"/>
    </location>
</feature>
<evidence type="ECO:0000259" key="7">
    <source>
        <dbReference type="PROSITE" id="PS50262"/>
    </source>
</evidence>
<dbReference type="InterPro" id="IPR022596">
    <property type="entry name" value="GPR1/2/3_C"/>
</dbReference>
<dbReference type="Pfam" id="PF11970">
    <property type="entry name" value="GPR_Gpa2_C"/>
    <property type="match status" value="1"/>
</dbReference>
<evidence type="ECO:0000256" key="6">
    <source>
        <dbReference type="SAM" id="Phobius"/>
    </source>
</evidence>
<dbReference type="CDD" id="cd00637">
    <property type="entry name" value="7tm_classA_rhodopsin-like"/>
    <property type="match status" value="1"/>
</dbReference>
<name>A0A0D2FK65_9EURO</name>
<dbReference type="OrthoDB" id="100006at2759"/>
<dbReference type="GeneID" id="25322621"/>
<feature type="compositionally biased region" description="Polar residues" evidence="5">
    <location>
        <begin position="556"/>
        <end position="582"/>
    </location>
</feature>
<feature type="region of interest" description="Disordered" evidence="5">
    <location>
        <begin position="468"/>
        <end position="493"/>
    </location>
</feature>
<feature type="transmembrane region" description="Helical" evidence="6">
    <location>
        <begin position="26"/>
        <end position="50"/>
    </location>
</feature>
<feature type="compositionally biased region" description="Polar residues" evidence="5">
    <location>
        <begin position="468"/>
        <end position="481"/>
    </location>
</feature>
<feature type="domain" description="G-protein coupled receptors family 1 profile" evidence="7">
    <location>
        <begin position="35"/>
        <end position="214"/>
    </location>
</feature>
<sequence length="613" mass="68673">MSESSIASSSDYPGAGASLEPGQNEAIHIAAICCASISLLAALVTLRWFLLMKRTFRHILVMNLIISDSFKAIIYWLFPIVLFARGRPVESSSKFCQATGFLLTFGIEAADMAILIIALHAVLYIVRPPNNPLAQGGLYPYRWLVLPAWLLFPLVAACLAFIRNSAPYTTSGVFCTLPKRPIWYRLALSWVPRYFILAFIIITYLWIYIYVNVKFRGFDKLGQAESSSNSPANSRRKSILTPDCEDIEQNGPHGPALETPSWVSQQQPSIIEQPTAAPQQLEPWDYVNFITSKPLQDRGPETNSPDAVIPMRARGSGWSGDTQIPSGRVSVKPSITEANALDQGMKPENEARPNPLLPGKENFASEQSDPMKKTRMAIRKQLRYLFIYPLVYIIVWTFPFVYQVQLYNNYGVQHPTFWIILMQSIMLASQAGVDSVLFSWTEKPWRRIDSDSRFAIPAHLRRGRAVLQRQSQVTNPSTTVQAAAPDQTSPKRHAHWWEVEGRRRKDSVWLGSSTLTETMSHVTSRTRSRSPEKARRLPPRSRQLSGDVPPAIPELDQTSPRSTQPSRPRNTTLTPVSSNISSREPGMGSSEGGRDTTAQGSLHKTGSNDPYCW</sequence>
<feature type="region of interest" description="Disordered" evidence="5">
    <location>
        <begin position="345"/>
        <end position="368"/>
    </location>
</feature>
<feature type="transmembrane region" description="Helical" evidence="6">
    <location>
        <begin position="382"/>
        <end position="404"/>
    </location>
</feature>
<evidence type="ECO:0000256" key="5">
    <source>
        <dbReference type="SAM" id="MobiDB-lite"/>
    </source>
</evidence>
<comment type="subcellular location">
    <subcellularLocation>
        <location evidence="1">Membrane</location>
        <topology evidence="1">Multi-pass membrane protein</topology>
    </subcellularLocation>
</comment>
<keyword evidence="3 6" id="KW-1133">Transmembrane helix</keyword>
<reference evidence="8 9" key="1">
    <citation type="submission" date="2015-01" db="EMBL/GenBank/DDBJ databases">
        <title>The Genome Sequence of Exophiala xenobiotica CBS118157.</title>
        <authorList>
            <consortium name="The Broad Institute Genomics Platform"/>
            <person name="Cuomo C."/>
            <person name="de Hoog S."/>
            <person name="Gorbushina A."/>
            <person name="Stielow B."/>
            <person name="Teixiera M."/>
            <person name="Abouelleil A."/>
            <person name="Chapman S.B."/>
            <person name="Priest M."/>
            <person name="Young S.K."/>
            <person name="Wortman J."/>
            <person name="Nusbaum C."/>
            <person name="Birren B."/>
        </authorList>
    </citation>
    <scope>NUCLEOTIDE SEQUENCE [LARGE SCALE GENOMIC DNA]</scope>
    <source>
        <strain evidence="8 9">CBS 118157</strain>
    </source>
</reference>
<dbReference type="GO" id="GO:0005886">
    <property type="term" value="C:plasma membrane"/>
    <property type="evidence" value="ECO:0007669"/>
    <property type="project" value="TreeGrafter"/>
</dbReference>
<dbReference type="PROSITE" id="PS50262">
    <property type="entry name" value="G_PROTEIN_RECEP_F1_2"/>
    <property type="match status" value="1"/>
</dbReference>
<dbReference type="InterPro" id="IPR023041">
    <property type="entry name" value="Glucose_rcpt_Git3-like_N"/>
</dbReference>
<dbReference type="GO" id="GO:0007189">
    <property type="term" value="P:adenylate cyclase-activating G protein-coupled receptor signaling pathway"/>
    <property type="evidence" value="ECO:0007669"/>
    <property type="project" value="TreeGrafter"/>
</dbReference>
<dbReference type="AlphaFoldDB" id="A0A0D2FK65"/>
<dbReference type="PANTHER" id="PTHR23112:SF37">
    <property type="entry name" value="G PROTEIN-COUPLED RECEPTOR GPR1"/>
    <property type="match status" value="1"/>
</dbReference>
<evidence type="ECO:0000313" key="9">
    <source>
        <dbReference type="Proteomes" id="UP000054342"/>
    </source>
</evidence>
<gene>
    <name evidence="8" type="ORF">PV05_00713</name>
</gene>
<feature type="transmembrane region" description="Helical" evidence="6">
    <location>
        <begin position="138"/>
        <end position="162"/>
    </location>
</feature>
<feature type="compositionally biased region" description="Polar residues" evidence="5">
    <location>
        <begin position="510"/>
        <end position="525"/>
    </location>
</feature>
<dbReference type="RefSeq" id="XP_013321083.1">
    <property type="nucleotide sequence ID" value="XM_013465629.1"/>
</dbReference>
<protein>
    <recommendedName>
        <fullName evidence="7">G-protein coupled receptors family 1 profile domain-containing protein</fullName>
    </recommendedName>
</protein>
<accession>A0A0D2FK65</accession>
<feature type="compositionally biased region" description="Polar residues" evidence="5">
    <location>
        <begin position="596"/>
        <end position="613"/>
    </location>
</feature>
<dbReference type="GO" id="GO:0004930">
    <property type="term" value="F:G protein-coupled receptor activity"/>
    <property type="evidence" value="ECO:0007669"/>
    <property type="project" value="TreeGrafter"/>
</dbReference>
<dbReference type="Pfam" id="PF11710">
    <property type="entry name" value="Git3"/>
    <property type="match status" value="1"/>
</dbReference>
<dbReference type="Gene3D" id="1.20.1070.10">
    <property type="entry name" value="Rhodopsin 7-helix transmembrane proteins"/>
    <property type="match status" value="1"/>
</dbReference>
<dbReference type="HOGENOM" id="CLU_017709_1_0_1"/>
<dbReference type="InterPro" id="IPR017452">
    <property type="entry name" value="GPCR_Rhodpsn_7TM"/>
</dbReference>
<evidence type="ECO:0000256" key="2">
    <source>
        <dbReference type="ARBA" id="ARBA00022692"/>
    </source>
</evidence>
<feature type="transmembrane region" description="Helical" evidence="6">
    <location>
        <begin position="59"/>
        <end position="78"/>
    </location>
</feature>
<dbReference type="SUPFAM" id="SSF81321">
    <property type="entry name" value="Family A G protein-coupled receptor-like"/>
    <property type="match status" value="1"/>
</dbReference>
<organism evidence="8 9">
    <name type="scientific">Exophiala xenobiotica</name>
    <dbReference type="NCBI Taxonomy" id="348802"/>
    <lineage>
        <taxon>Eukaryota</taxon>
        <taxon>Fungi</taxon>
        <taxon>Dikarya</taxon>
        <taxon>Ascomycota</taxon>
        <taxon>Pezizomycotina</taxon>
        <taxon>Eurotiomycetes</taxon>
        <taxon>Chaetothyriomycetidae</taxon>
        <taxon>Chaetothyriales</taxon>
        <taxon>Herpotrichiellaceae</taxon>
        <taxon>Exophiala</taxon>
    </lineage>
</organism>
<evidence type="ECO:0000256" key="1">
    <source>
        <dbReference type="ARBA" id="ARBA00004141"/>
    </source>
</evidence>
<evidence type="ECO:0000256" key="3">
    <source>
        <dbReference type="ARBA" id="ARBA00022989"/>
    </source>
</evidence>